<feature type="transmembrane region" description="Helical" evidence="7">
    <location>
        <begin position="508"/>
        <end position="526"/>
    </location>
</feature>
<keyword evidence="10" id="KW-1185">Reference proteome</keyword>
<evidence type="ECO:0000256" key="1">
    <source>
        <dbReference type="ARBA" id="ARBA00004651"/>
    </source>
</evidence>
<feature type="transmembrane region" description="Helical" evidence="7">
    <location>
        <begin position="86"/>
        <end position="109"/>
    </location>
</feature>
<dbReference type="Proteomes" id="UP001207337">
    <property type="component" value="Unassembled WGS sequence"/>
</dbReference>
<feature type="transmembrane region" description="Helical" evidence="7">
    <location>
        <begin position="55"/>
        <end position="80"/>
    </location>
</feature>
<accession>A0ABT3PVS1</accession>
<feature type="transmembrane region" description="Helical" evidence="7">
    <location>
        <begin position="302"/>
        <end position="322"/>
    </location>
</feature>
<dbReference type="InterPro" id="IPR051605">
    <property type="entry name" value="CstA"/>
</dbReference>
<keyword evidence="5 7" id="KW-1133">Transmembrane helix</keyword>
<evidence type="ECO:0000256" key="7">
    <source>
        <dbReference type="SAM" id="Phobius"/>
    </source>
</evidence>
<evidence type="ECO:0000256" key="2">
    <source>
        <dbReference type="ARBA" id="ARBA00007755"/>
    </source>
</evidence>
<feature type="transmembrane region" description="Helical" evidence="7">
    <location>
        <begin position="444"/>
        <end position="464"/>
    </location>
</feature>
<reference evidence="9 10" key="1">
    <citation type="submission" date="2021-11" db="EMBL/GenBank/DDBJ databases">
        <title>Aliifidinibius sp. nov., a new bacterium isolated from saline soil.</title>
        <authorList>
            <person name="Galisteo C."/>
            <person name="De La Haba R."/>
            <person name="Sanchez-Porro C."/>
            <person name="Ventosa A."/>
        </authorList>
    </citation>
    <scope>NUCLEOTIDE SEQUENCE [LARGE SCALE GENOMIC DNA]</scope>
    <source>
        <strain evidence="9 10">KACC 190600</strain>
    </source>
</reference>
<evidence type="ECO:0000313" key="9">
    <source>
        <dbReference type="EMBL" id="MCW9711928.1"/>
    </source>
</evidence>
<feature type="transmembrane region" description="Helical" evidence="7">
    <location>
        <begin position="270"/>
        <end position="290"/>
    </location>
</feature>
<feature type="domain" description="CstA N-terminal" evidence="8">
    <location>
        <begin position="2"/>
        <end position="362"/>
    </location>
</feature>
<evidence type="ECO:0000259" key="8">
    <source>
        <dbReference type="Pfam" id="PF02554"/>
    </source>
</evidence>
<dbReference type="RefSeq" id="WP_265787513.1">
    <property type="nucleotide sequence ID" value="NZ_BAABRS010000001.1"/>
</dbReference>
<dbReference type="PANTHER" id="PTHR30252:SF0">
    <property type="entry name" value="PEPTIDE TRANSPORTER CSTA"/>
    <property type="match status" value="1"/>
</dbReference>
<organism evidence="9 10">
    <name type="scientific">Fodinibius salicampi</name>
    <dbReference type="NCBI Taxonomy" id="1920655"/>
    <lineage>
        <taxon>Bacteria</taxon>
        <taxon>Pseudomonadati</taxon>
        <taxon>Balneolota</taxon>
        <taxon>Balneolia</taxon>
        <taxon>Balneolales</taxon>
        <taxon>Balneolaceae</taxon>
        <taxon>Fodinibius</taxon>
    </lineage>
</organism>
<feature type="transmembrane region" description="Helical" evidence="7">
    <location>
        <begin position="476"/>
        <end position="501"/>
    </location>
</feature>
<name>A0ABT3PVS1_9BACT</name>
<sequence length="575" mass="62690">MNSILLAIGAIIIFALGYAFYSKFLARKIYQLDPDYETPAHKLEDGRDFVPTNKWIVLGHHFTSVAGAAPIVGPAIAIYWGWLPAILWVAIGTVFAAGVHDFGTMVLSIRHQGRSIGTLADELIGKRGRILFLFIILILVLMINAVFAWVISNLFISFPASVISIFIQIPLAVWIGYHTYKRQGSMLIPSVIVLAVMYASAIIATYIPALQIDFIRYFGGEGNTVLFGLSSTSMAFLIWIIVLMVYVYIASVLPVWKLLQPRDFINAQQLILGLIILYLGLFVMVPNVTAPASNPAANDASWFPLLFITIACGAVSGFHGLVSSGTTSKQIDKEPDARFVGYLGAIGEGALAIITILAVATYFSSGEAFNSTYSSFSAAGSNGLNTFIQGAGQLATGLWIPAESARTIIAVIVVSFAATTLDSSVRLMRYIIAELGEVYNIKQLTGVHVATSIAVISSSALVLLPEGPRGLGSGGYLLWPLFGTSNQLLAGISFLLITIWLKRQGRPIIYTLIPMIFLFFMTLWAMTEQVVFEWSGLRSSDSNILLFFLGAIILGFTIWILIEAISLWKREEVSR</sequence>
<comment type="similarity">
    <text evidence="2">Belongs to the peptide transporter carbon starvation (CstA) (TC 2.A.114) family.</text>
</comment>
<keyword evidence="6 7" id="KW-0472">Membrane</keyword>
<comment type="caution">
    <text evidence="9">The sequence shown here is derived from an EMBL/GenBank/DDBJ whole genome shotgun (WGS) entry which is preliminary data.</text>
</comment>
<gene>
    <name evidence="9" type="ORF">LQ318_03330</name>
</gene>
<evidence type="ECO:0000256" key="3">
    <source>
        <dbReference type="ARBA" id="ARBA00022475"/>
    </source>
</evidence>
<feature type="transmembrane region" description="Helical" evidence="7">
    <location>
        <begin position="408"/>
        <end position="432"/>
    </location>
</feature>
<feature type="transmembrane region" description="Helical" evidence="7">
    <location>
        <begin position="156"/>
        <end position="175"/>
    </location>
</feature>
<feature type="transmembrane region" description="Helical" evidence="7">
    <location>
        <begin position="130"/>
        <end position="150"/>
    </location>
</feature>
<feature type="transmembrane region" description="Helical" evidence="7">
    <location>
        <begin position="227"/>
        <end position="249"/>
    </location>
</feature>
<protein>
    <submittedName>
        <fullName evidence="9">Carbon starvation protein A</fullName>
    </submittedName>
</protein>
<proteinExistence type="inferred from homology"/>
<feature type="domain" description="CstA N-terminal" evidence="8">
    <location>
        <begin position="378"/>
        <end position="525"/>
    </location>
</feature>
<feature type="transmembrane region" description="Helical" evidence="7">
    <location>
        <begin position="342"/>
        <end position="363"/>
    </location>
</feature>
<feature type="transmembrane region" description="Helical" evidence="7">
    <location>
        <begin position="187"/>
        <end position="207"/>
    </location>
</feature>
<dbReference type="PANTHER" id="PTHR30252">
    <property type="entry name" value="INNER MEMBRANE PEPTIDE TRANSPORTER"/>
    <property type="match status" value="1"/>
</dbReference>
<dbReference type="Pfam" id="PF02554">
    <property type="entry name" value="CstA"/>
    <property type="match status" value="2"/>
</dbReference>
<evidence type="ECO:0000313" key="10">
    <source>
        <dbReference type="Proteomes" id="UP001207337"/>
    </source>
</evidence>
<evidence type="ECO:0000256" key="4">
    <source>
        <dbReference type="ARBA" id="ARBA00022692"/>
    </source>
</evidence>
<evidence type="ECO:0000256" key="5">
    <source>
        <dbReference type="ARBA" id="ARBA00022989"/>
    </source>
</evidence>
<evidence type="ECO:0000256" key="6">
    <source>
        <dbReference type="ARBA" id="ARBA00023136"/>
    </source>
</evidence>
<keyword evidence="4 7" id="KW-0812">Transmembrane</keyword>
<feature type="transmembrane region" description="Helical" evidence="7">
    <location>
        <begin position="6"/>
        <end position="26"/>
    </location>
</feature>
<comment type="subcellular location">
    <subcellularLocation>
        <location evidence="1">Cell membrane</location>
        <topology evidence="1">Multi-pass membrane protein</topology>
    </subcellularLocation>
</comment>
<feature type="transmembrane region" description="Helical" evidence="7">
    <location>
        <begin position="546"/>
        <end position="568"/>
    </location>
</feature>
<keyword evidence="3" id="KW-1003">Cell membrane</keyword>
<dbReference type="EMBL" id="JAJNDC010000001">
    <property type="protein sequence ID" value="MCW9711928.1"/>
    <property type="molecule type" value="Genomic_DNA"/>
</dbReference>
<dbReference type="InterPro" id="IPR003706">
    <property type="entry name" value="CstA_N"/>
</dbReference>